<gene>
    <name evidence="5" type="ORF">CA2015_1426</name>
</gene>
<feature type="domain" description="4'-phosphopantetheinyl transferase N-terminal" evidence="4">
    <location>
        <begin position="43"/>
        <end position="124"/>
    </location>
</feature>
<dbReference type="InterPro" id="IPR055066">
    <property type="entry name" value="AASDHPPT_N"/>
</dbReference>
<dbReference type="PATRIC" id="fig|320787.5.peg.1574"/>
<dbReference type="InterPro" id="IPR050559">
    <property type="entry name" value="P-Pant_transferase_sf"/>
</dbReference>
<dbReference type="Pfam" id="PF22624">
    <property type="entry name" value="AASDHPPT_N"/>
    <property type="match status" value="1"/>
</dbReference>
<dbReference type="GO" id="GO:0008897">
    <property type="term" value="F:holo-[acyl-carrier-protein] synthase activity"/>
    <property type="evidence" value="ECO:0007669"/>
    <property type="project" value="InterPro"/>
</dbReference>
<keyword evidence="6" id="KW-1185">Reference proteome</keyword>
<dbReference type="RefSeq" id="WP_394332062.1">
    <property type="nucleotide sequence ID" value="NZ_CP012040.1"/>
</dbReference>
<sequence length="250" mass="28981">MNLATINCEQIPSPIWSPGTCSKLHSKEVHLWRIRLNLPLVELSHLEKKLTAKEKMKASKYLHERDRNSFIIGQACTKMLVAQYLNIEASQVIFQIGMNGKPYIPIHHKLHFNLSHSGEWVFIAFGSQELGIDLEKIAGNFITDSLLEQCFHSNELKVIKDSYDPIAEFYKFWTRKEAFLKATGIGIVETLNQFTCLDQYQEFMFPSLSNKTNWQLRSFFMDQSYAVSICTSPLPNRVRFFDYESEIDLT</sequence>
<evidence type="ECO:0000259" key="4">
    <source>
        <dbReference type="Pfam" id="PF22624"/>
    </source>
</evidence>
<protein>
    <submittedName>
        <fullName evidence="5">4'-phosphopantetheinyl transferase</fullName>
    </submittedName>
</protein>
<dbReference type="GO" id="GO:0019878">
    <property type="term" value="P:lysine biosynthetic process via aminoadipic acid"/>
    <property type="evidence" value="ECO:0007669"/>
    <property type="project" value="TreeGrafter"/>
</dbReference>
<dbReference type="EMBL" id="CP012040">
    <property type="protein sequence ID" value="AKP50866.1"/>
    <property type="molecule type" value="Genomic_DNA"/>
</dbReference>
<dbReference type="GO" id="GO:0005829">
    <property type="term" value="C:cytosol"/>
    <property type="evidence" value="ECO:0007669"/>
    <property type="project" value="TreeGrafter"/>
</dbReference>
<name>A0A0H4P8Q1_9BACT</name>
<keyword evidence="2 5" id="KW-0808">Transferase</keyword>
<dbReference type="PANTHER" id="PTHR12215:SF10">
    <property type="entry name" value="L-AMINOADIPATE-SEMIALDEHYDE DEHYDROGENASE-PHOSPHOPANTETHEINYL TRANSFERASE"/>
    <property type="match status" value="1"/>
</dbReference>
<feature type="domain" description="4'-phosphopantetheinyl transferase" evidence="3">
    <location>
        <begin position="130"/>
        <end position="230"/>
    </location>
</feature>
<dbReference type="InterPro" id="IPR037143">
    <property type="entry name" value="4-PPantetheinyl_Trfase_dom_sf"/>
</dbReference>
<evidence type="ECO:0000259" key="3">
    <source>
        <dbReference type="Pfam" id="PF01648"/>
    </source>
</evidence>
<dbReference type="InterPro" id="IPR008278">
    <property type="entry name" value="4-PPantetheinyl_Trfase_dom"/>
</dbReference>
<dbReference type="Proteomes" id="UP000036520">
    <property type="component" value="Chromosome"/>
</dbReference>
<dbReference type="AlphaFoldDB" id="A0A0H4P8Q1"/>
<accession>A0A0H4P8Q1</accession>
<dbReference type="GO" id="GO:0000287">
    <property type="term" value="F:magnesium ion binding"/>
    <property type="evidence" value="ECO:0007669"/>
    <property type="project" value="InterPro"/>
</dbReference>
<dbReference type="KEGG" id="camu:CA2015_1426"/>
<dbReference type="Pfam" id="PF01648">
    <property type="entry name" value="ACPS"/>
    <property type="match status" value="1"/>
</dbReference>
<proteinExistence type="inferred from homology"/>
<dbReference type="Gene3D" id="3.90.470.20">
    <property type="entry name" value="4'-phosphopantetheinyl transferase domain"/>
    <property type="match status" value="2"/>
</dbReference>
<dbReference type="STRING" id="320787.CA2015_1426"/>
<reference evidence="5 6" key="1">
    <citation type="submission" date="2015-07" db="EMBL/GenBank/DDBJ databases">
        <authorList>
            <person name="Kim K.M."/>
        </authorList>
    </citation>
    <scope>NUCLEOTIDE SEQUENCE [LARGE SCALE GENOMIC DNA]</scope>
    <source>
        <strain evidence="5 6">KCTC 12363</strain>
    </source>
</reference>
<evidence type="ECO:0000313" key="6">
    <source>
        <dbReference type="Proteomes" id="UP000036520"/>
    </source>
</evidence>
<evidence type="ECO:0000256" key="2">
    <source>
        <dbReference type="ARBA" id="ARBA00022679"/>
    </source>
</evidence>
<comment type="similarity">
    <text evidence="1">Belongs to the P-Pant transferase superfamily. Gsp/Sfp/HetI/AcpT family.</text>
</comment>
<evidence type="ECO:0000313" key="5">
    <source>
        <dbReference type="EMBL" id="AKP50866.1"/>
    </source>
</evidence>
<organism evidence="5 6">
    <name type="scientific">Cyclobacterium amurskyense</name>
    <dbReference type="NCBI Taxonomy" id="320787"/>
    <lineage>
        <taxon>Bacteria</taxon>
        <taxon>Pseudomonadati</taxon>
        <taxon>Bacteroidota</taxon>
        <taxon>Cytophagia</taxon>
        <taxon>Cytophagales</taxon>
        <taxon>Cyclobacteriaceae</taxon>
        <taxon>Cyclobacterium</taxon>
    </lineage>
</organism>
<dbReference type="PANTHER" id="PTHR12215">
    <property type="entry name" value="PHOSPHOPANTETHEINE TRANSFERASE"/>
    <property type="match status" value="1"/>
</dbReference>
<dbReference type="SUPFAM" id="SSF56214">
    <property type="entry name" value="4'-phosphopantetheinyl transferase"/>
    <property type="match status" value="2"/>
</dbReference>
<evidence type="ECO:0000256" key="1">
    <source>
        <dbReference type="ARBA" id="ARBA00010990"/>
    </source>
</evidence>